<sequence>MTNREKTCAHCDELAAENERLRQTTHVLLAANQRLLDAIAVWTYPTIPNN</sequence>
<dbReference type="EMBL" id="JYNL01000009">
    <property type="protein sequence ID" value="KMO82488.1"/>
    <property type="molecule type" value="Genomic_DNA"/>
</dbReference>
<proteinExistence type="predicted"/>
<name>A0A0J6WKF7_9MYCO</name>
<comment type="caution">
    <text evidence="1">The sequence shown here is derived from an EMBL/GenBank/DDBJ whole genome shotgun (WGS) entry which is preliminary data.</text>
</comment>
<evidence type="ECO:0000313" key="2">
    <source>
        <dbReference type="Proteomes" id="UP000036513"/>
    </source>
</evidence>
<dbReference type="PATRIC" id="fig|37916.4.peg.990"/>
<dbReference type="Proteomes" id="UP000036513">
    <property type="component" value="Unassembled WGS sequence"/>
</dbReference>
<organism evidence="1 2">
    <name type="scientific">Mycolicibacterium chlorophenolicum</name>
    <dbReference type="NCBI Taxonomy" id="37916"/>
    <lineage>
        <taxon>Bacteria</taxon>
        <taxon>Bacillati</taxon>
        <taxon>Actinomycetota</taxon>
        <taxon>Actinomycetes</taxon>
        <taxon>Mycobacteriales</taxon>
        <taxon>Mycobacteriaceae</taxon>
        <taxon>Mycolicibacterium</taxon>
    </lineage>
</organism>
<reference evidence="1 2" key="1">
    <citation type="journal article" date="2015" name="Genome Biol. Evol.">
        <title>Characterization of Three Mycobacterium spp. with Potential Use in Bioremediation by Genome Sequencing and Comparative Genomics.</title>
        <authorList>
            <person name="Das S."/>
            <person name="Pettersson B.M."/>
            <person name="Behra P.R."/>
            <person name="Ramesh M."/>
            <person name="Dasgupta S."/>
            <person name="Bhattacharya A."/>
            <person name="Kirsebom L.A."/>
        </authorList>
    </citation>
    <scope>NUCLEOTIDE SEQUENCE [LARGE SCALE GENOMIC DNA]</scope>
    <source>
        <strain evidence="1 2">DSM 43826</strain>
    </source>
</reference>
<dbReference type="STRING" id="37916.MCHLDSM_01111"/>
<dbReference type="AlphaFoldDB" id="A0A0J6WKF7"/>
<dbReference type="RefSeq" id="WP_168440021.1">
    <property type="nucleotide sequence ID" value="NZ_JYNL01000009.1"/>
</dbReference>
<evidence type="ECO:0000313" key="1">
    <source>
        <dbReference type="EMBL" id="KMO82488.1"/>
    </source>
</evidence>
<protein>
    <submittedName>
        <fullName evidence="1">Uncharacterized protein</fullName>
    </submittedName>
</protein>
<accession>A0A0J6WKF7</accession>
<gene>
    <name evidence="1" type="ORF">MCHLDSM_01111</name>
</gene>
<keyword evidence="2" id="KW-1185">Reference proteome</keyword>